<dbReference type="PANTHER" id="PTHR10046">
    <property type="entry name" value="ATP DEPENDENT LON PROTEASE FAMILY MEMBER"/>
    <property type="match status" value="1"/>
</dbReference>
<feature type="domain" description="Lon proteolytic" evidence="8">
    <location>
        <begin position="348"/>
        <end position="535"/>
    </location>
</feature>
<dbReference type="InterPro" id="IPR020568">
    <property type="entry name" value="Ribosomal_Su5_D2-typ_SF"/>
</dbReference>
<dbReference type="OrthoDB" id="2318150at2"/>
<evidence type="ECO:0000256" key="5">
    <source>
        <dbReference type="PROSITE-ProRule" id="PRU01122"/>
    </source>
</evidence>
<dbReference type="GO" id="GO:0005524">
    <property type="term" value="F:ATP binding"/>
    <property type="evidence" value="ECO:0007669"/>
    <property type="project" value="InterPro"/>
</dbReference>
<protein>
    <recommendedName>
        <fullName evidence="5">endopeptidase La</fullName>
        <ecNumber evidence="5">3.4.21.53</ecNumber>
    </recommendedName>
</protein>
<comment type="caution">
    <text evidence="9">The sequence shown here is derived from an EMBL/GenBank/DDBJ whole genome shotgun (WGS) entry which is preliminary data.</text>
</comment>
<dbReference type="InterPro" id="IPR025943">
    <property type="entry name" value="Sigma_54_int_dom_ATP-bd_2"/>
</dbReference>
<dbReference type="PROSITE" id="PS51786">
    <property type="entry name" value="LON_PROTEOLYTIC"/>
    <property type="match status" value="1"/>
</dbReference>
<comment type="catalytic activity">
    <reaction evidence="5">
        <text>Hydrolysis of proteins in presence of ATP.</text>
        <dbReference type="EC" id="3.4.21.53"/>
    </reaction>
</comment>
<dbReference type="Proteomes" id="UP000236151">
    <property type="component" value="Unassembled WGS sequence"/>
</dbReference>
<keyword evidence="6" id="KW-1133">Transmembrane helix</keyword>
<dbReference type="InterPro" id="IPR000523">
    <property type="entry name" value="Mg_chelatse_chII-like_cat_dom"/>
</dbReference>
<dbReference type="Pfam" id="PF01078">
    <property type="entry name" value="Mg_chelatase"/>
    <property type="match status" value="1"/>
</dbReference>
<evidence type="ECO:0000313" key="10">
    <source>
        <dbReference type="Proteomes" id="UP000236151"/>
    </source>
</evidence>
<gene>
    <name evidence="9" type="primary">lonB</name>
    <name evidence="9" type="ORF">CDQ84_15550</name>
</gene>
<dbReference type="GO" id="GO:0030163">
    <property type="term" value="P:protein catabolic process"/>
    <property type="evidence" value="ECO:0007669"/>
    <property type="project" value="InterPro"/>
</dbReference>
<evidence type="ECO:0000259" key="8">
    <source>
        <dbReference type="PROSITE" id="PS51786"/>
    </source>
</evidence>
<dbReference type="GO" id="GO:0006355">
    <property type="term" value="P:regulation of DNA-templated transcription"/>
    <property type="evidence" value="ECO:0007669"/>
    <property type="project" value="InterPro"/>
</dbReference>
<dbReference type="InterPro" id="IPR002078">
    <property type="entry name" value="Sigma_54_int"/>
</dbReference>
<evidence type="ECO:0000256" key="1">
    <source>
        <dbReference type="ARBA" id="ARBA00022670"/>
    </source>
</evidence>
<dbReference type="PRINTS" id="PR00830">
    <property type="entry name" value="ENDOLAPTASE"/>
</dbReference>
<dbReference type="EMBL" id="NIOJ01000051">
    <property type="protein sequence ID" value="PNT96302.1"/>
    <property type="molecule type" value="Genomic_DNA"/>
</dbReference>
<evidence type="ECO:0000256" key="6">
    <source>
        <dbReference type="SAM" id="Phobius"/>
    </source>
</evidence>
<organism evidence="9 10">
    <name type="scientific">Clostridium thermosuccinogenes</name>
    <dbReference type="NCBI Taxonomy" id="84032"/>
    <lineage>
        <taxon>Bacteria</taxon>
        <taxon>Bacillati</taxon>
        <taxon>Bacillota</taxon>
        <taxon>Clostridia</taxon>
        <taxon>Eubacteriales</taxon>
        <taxon>Clostridiaceae</taxon>
        <taxon>Clostridium</taxon>
    </lineage>
</organism>
<dbReference type="AlphaFoldDB" id="A0A2K2FBY7"/>
<dbReference type="PROSITE" id="PS01046">
    <property type="entry name" value="LON_SER"/>
    <property type="match status" value="1"/>
</dbReference>
<evidence type="ECO:0000313" key="9">
    <source>
        <dbReference type="EMBL" id="PNT96302.1"/>
    </source>
</evidence>
<dbReference type="EC" id="3.4.21.53" evidence="5"/>
<dbReference type="InterPro" id="IPR003593">
    <property type="entry name" value="AAA+_ATPase"/>
</dbReference>
<dbReference type="InterPro" id="IPR027065">
    <property type="entry name" value="Lon_Prtase"/>
</dbReference>
<feature type="active site" evidence="5">
    <location>
        <position position="446"/>
    </location>
</feature>
<reference evidence="9 10" key="1">
    <citation type="submission" date="2017-06" db="EMBL/GenBank/DDBJ databases">
        <title>Investigating the central metabolism of Clostridium thermosuccinogenes.</title>
        <authorList>
            <person name="Koendjbiharie J.G."/>
            <person name="van Kranenburg R."/>
        </authorList>
    </citation>
    <scope>NUCLEOTIDE SEQUENCE [LARGE SCALE GENOMIC DNA]</scope>
    <source>
        <strain evidence="9 10">DSM 5806</strain>
    </source>
</reference>
<dbReference type="PROSITE" id="PS50045">
    <property type="entry name" value="SIGMA54_INTERACT_4"/>
    <property type="match status" value="1"/>
</dbReference>
<evidence type="ECO:0000256" key="4">
    <source>
        <dbReference type="ARBA" id="ARBA00026070"/>
    </source>
</evidence>
<evidence type="ECO:0000256" key="3">
    <source>
        <dbReference type="ARBA" id="ARBA00022825"/>
    </source>
</evidence>
<dbReference type="InterPro" id="IPR014251">
    <property type="entry name" value="Spore_LonB"/>
</dbReference>
<accession>A0A2K2FBY7</accession>
<dbReference type="InterPro" id="IPR008269">
    <property type="entry name" value="Lon_proteolytic"/>
</dbReference>
<keyword evidence="2 5" id="KW-0378">Hydrolase</keyword>
<keyword evidence="1 5" id="KW-0645">Protease</keyword>
<feature type="transmembrane region" description="Helical" evidence="6">
    <location>
        <begin position="6"/>
        <end position="25"/>
    </location>
</feature>
<dbReference type="CDD" id="cd00009">
    <property type="entry name" value="AAA"/>
    <property type="match status" value="1"/>
</dbReference>
<dbReference type="SMART" id="SM00382">
    <property type="entry name" value="AAA"/>
    <property type="match status" value="1"/>
</dbReference>
<evidence type="ECO:0000256" key="2">
    <source>
        <dbReference type="ARBA" id="ARBA00022801"/>
    </source>
</evidence>
<dbReference type="InterPro" id="IPR008268">
    <property type="entry name" value="Peptidase_S16_AS"/>
</dbReference>
<dbReference type="InterPro" id="IPR014721">
    <property type="entry name" value="Ribsml_uS5_D2-typ_fold_subgr"/>
</dbReference>
<dbReference type="PROSITE" id="PS00676">
    <property type="entry name" value="SIGMA54_INTERACT_2"/>
    <property type="match status" value="1"/>
</dbReference>
<dbReference type="InterPro" id="IPR027417">
    <property type="entry name" value="P-loop_NTPase"/>
</dbReference>
<keyword evidence="3 5" id="KW-0720">Serine protease</keyword>
<dbReference type="Gene3D" id="3.30.230.10">
    <property type="match status" value="1"/>
</dbReference>
<keyword evidence="10" id="KW-1185">Reference proteome</keyword>
<keyword evidence="6" id="KW-0472">Membrane</keyword>
<dbReference type="KEGG" id="cthd:CDO33_17360"/>
<dbReference type="GO" id="GO:0004252">
    <property type="term" value="F:serine-type endopeptidase activity"/>
    <property type="evidence" value="ECO:0007669"/>
    <property type="project" value="UniProtKB-UniRule"/>
</dbReference>
<name>A0A2K2FBY7_9CLOT</name>
<feature type="domain" description="Sigma-54 factor interaction" evidence="7">
    <location>
        <begin position="92"/>
        <end position="264"/>
    </location>
</feature>
<comment type="similarity">
    <text evidence="5">Belongs to the peptidase S16 family.</text>
</comment>
<evidence type="ECO:0000259" key="7">
    <source>
        <dbReference type="PROSITE" id="PS50045"/>
    </source>
</evidence>
<proteinExistence type="inferred from homology"/>
<sequence>MLTSTLFIIQFFFTIIIGIYFLNLLKSQQGNKTAIDREAKKELEKLRRLREIRLTEPLSEKTRPASLKDIVGQEQGIKALRAALCGPNPQHVIIYGPPGVGKTAAARVILEEAKQNPISPFRKDAKFVELDATTLRFDERGIADPLMGSVHDPIYQGAGAYGVAGIPQPKPGAVTKAHGGILFIDEIGELHPIQMNKLLKVLEDRKVFLESAYYSSEDSNIPQHIHEIFQKGLPADFRLVGATTRTADEIPPAIRSRCQEIYFRPLTPPEIAQIARNAAAKGGFQTEEGIDELISKYAQNGRDAVNIIQIAAGVAQVEGRTLITRKDIEWVIEFGHYSPRIEKKIVAGEQVGCVNGMAVFGNSTGVVIDIEVSAVKSESGKGNIKITGIVEEEEMEGKGHKYKRTSSARSSVENVITVLERILNIRCRDYEIHLNFPGGVPIDGPSAGVAMAVAIYSAITGMPISSDIAMTGEISIRGKVKPVGGVVAKVEAAKTAGIKKVLIPAENWQELFKDIGIDVIPVEDINQVMEIVFHKKQEPVKEVPIQQNQTVNVLTASGT</sequence>
<dbReference type="SUPFAM" id="SSF54211">
    <property type="entry name" value="Ribosomal protein S5 domain 2-like"/>
    <property type="match status" value="1"/>
</dbReference>
<dbReference type="GO" id="GO:0004176">
    <property type="term" value="F:ATP-dependent peptidase activity"/>
    <property type="evidence" value="ECO:0007669"/>
    <property type="project" value="UniProtKB-UniRule"/>
</dbReference>
<dbReference type="Pfam" id="PF05362">
    <property type="entry name" value="Lon_C"/>
    <property type="match status" value="1"/>
</dbReference>
<dbReference type="NCBIfam" id="TIGR02902">
    <property type="entry name" value="spore_lonB"/>
    <property type="match status" value="1"/>
</dbReference>
<dbReference type="SUPFAM" id="SSF52540">
    <property type="entry name" value="P-loop containing nucleoside triphosphate hydrolases"/>
    <property type="match status" value="1"/>
</dbReference>
<dbReference type="GO" id="GO:0006508">
    <property type="term" value="P:proteolysis"/>
    <property type="evidence" value="ECO:0007669"/>
    <property type="project" value="UniProtKB-KW"/>
</dbReference>
<comment type="subunit">
    <text evidence="4">Homohexamer. Organized in a ring with a central cavity.</text>
</comment>
<dbReference type="RefSeq" id="WP_103082654.1">
    <property type="nucleotide sequence ID" value="NZ_CP021850.1"/>
</dbReference>
<dbReference type="Gene3D" id="3.40.50.300">
    <property type="entry name" value="P-loop containing nucleotide triphosphate hydrolases"/>
    <property type="match status" value="1"/>
</dbReference>
<keyword evidence="6" id="KW-0812">Transmembrane</keyword>
<feature type="active site" evidence="5">
    <location>
        <position position="489"/>
    </location>
</feature>